<evidence type="ECO:0000256" key="1">
    <source>
        <dbReference type="ARBA" id="ARBA00023125"/>
    </source>
</evidence>
<dbReference type="eggNOG" id="COG1309">
    <property type="taxonomic scope" value="Bacteria"/>
</dbReference>
<dbReference type="InterPro" id="IPR050109">
    <property type="entry name" value="HTH-type_TetR-like_transc_reg"/>
</dbReference>
<dbReference type="GO" id="GO:0000976">
    <property type="term" value="F:transcription cis-regulatory region binding"/>
    <property type="evidence" value="ECO:0007669"/>
    <property type="project" value="TreeGrafter"/>
</dbReference>
<evidence type="ECO:0000313" key="5">
    <source>
        <dbReference type="Proteomes" id="UP000028252"/>
    </source>
</evidence>
<organism evidence="4 5">
    <name type="scientific">Marinobacterium lacunae</name>
    <dbReference type="NCBI Taxonomy" id="1232683"/>
    <lineage>
        <taxon>Bacteria</taxon>
        <taxon>Pseudomonadati</taxon>
        <taxon>Pseudomonadota</taxon>
        <taxon>Gammaproteobacteria</taxon>
        <taxon>Oceanospirillales</taxon>
        <taxon>Oceanospirillaceae</taxon>
        <taxon>Marinobacterium</taxon>
    </lineage>
</organism>
<comment type="caution">
    <text evidence="4">The sequence shown here is derived from an EMBL/GenBank/DDBJ whole genome shotgun (WGS) entry which is preliminary data.</text>
</comment>
<sequence length="218" mass="24050">MSTEKKTPARRGRTDGDATRALILEAAGQLFAERGYLDTTSKAICAKAGTNIAAVNYHFGSRDGLYLAVMSEVMCHLLNLEYLTQVASSNAPPEEKLGLMIDGLVQGLIDERSWHPRVWAREILTPSPLNDRILETETLPRVDLAMPILSEITGIAIDDPKLKYGLLGLMSPCLMLMIINPDLPTPIQAIYQRPAAEVSDYIKRFVMSGLHALSTQER</sequence>
<dbReference type="STRING" id="1232683.ADIMK_1125"/>
<dbReference type="PANTHER" id="PTHR30055">
    <property type="entry name" value="HTH-TYPE TRANSCRIPTIONAL REGULATOR RUTR"/>
    <property type="match status" value="1"/>
</dbReference>
<dbReference type="RefSeq" id="WP_036184764.1">
    <property type="nucleotide sequence ID" value="NZ_JMQN01000015.1"/>
</dbReference>
<name>A0A081G1L7_9GAMM</name>
<dbReference type="PATRIC" id="fig|1232683.4.peg.1115"/>
<keyword evidence="1 2" id="KW-0238">DNA-binding</keyword>
<evidence type="ECO:0000313" key="4">
    <source>
        <dbReference type="EMBL" id="KEA64672.1"/>
    </source>
</evidence>
<dbReference type="InterPro" id="IPR001647">
    <property type="entry name" value="HTH_TetR"/>
</dbReference>
<feature type="DNA-binding region" description="H-T-H motif" evidence="2">
    <location>
        <begin position="40"/>
        <end position="59"/>
    </location>
</feature>
<dbReference type="InterPro" id="IPR009057">
    <property type="entry name" value="Homeodomain-like_sf"/>
</dbReference>
<accession>A0A081G1L7</accession>
<dbReference type="Gene3D" id="1.10.357.10">
    <property type="entry name" value="Tetracycline Repressor, domain 2"/>
    <property type="match status" value="1"/>
</dbReference>
<dbReference type="InterPro" id="IPR015292">
    <property type="entry name" value="Tscrpt_reg_YbiH_C"/>
</dbReference>
<dbReference type="OrthoDB" id="5705802at2"/>
<dbReference type="EMBL" id="JMQN01000015">
    <property type="protein sequence ID" value="KEA64672.1"/>
    <property type="molecule type" value="Genomic_DNA"/>
</dbReference>
<proteinExistence type="predicted"/>
<gene>
    <name evidence="4" type="ORF">ADIMK_1125</name>
</gene>
<feature type="domain" description="HTH tetR-type" evidence="3">
    <location>
        <begin position="17"/>
        <end position="77"/>
    </location>
</feature>
<dbReference type="AlphaFoldDB" id="A0A081G1L7"/>
<dbReference type="GO" id="GO:0003700">
    <property type="term" value="F:DNA-binding transcription factor activity"/>
    <property type="evidence" value="ECO:0007669"/>
    <property type="project" value="TreeGrafter"/>
</dbReference>
<evidence type="ECO:0000256" key="2">
    <source>
        <dbReference type="PROSITE-ProRule" id="PRU00335"/>
    </source>
</evidence>
<dbReference type="SUPFAM" id="SSF46689">
    <property type="entry name" value="Homeodomain-like"/>
    <property type="match status" value="1"/>
</dbReference>
<protein>
    <submittedName>
        <fullName evidence="4">Transcriptional regulator YbiH, TetR family</fullName>
    </submittedName>
</protein>
<reference evidence="4 5" key="1">
    <citation type="submission" date="2014-04" db="EMBL/GenBank/DDBJ databases">
        <title>Marinobacterium kochiensis sp. nov., isolated from sediment sample collected from Kochi backwaters in Kerala, India.</title>
        <authorList>
            <person name="Singh A."/>
            <person name="Pinnaka A.K."/>
        </authorList>
    </citation>
    <scope>NUCLEOTIDE SEQUENCE [LARGE SCALE GENOMIC DNA]</scope>
    <source>
        <strain evidence="4 5">AK27</strain>
    </source>
</reference>
<dbReference type="Pfam" id="PF00440">
    <property type="entry name" value="TetR_N"/>
    <property type="match status" value="1"/>
</dbReference>
<dbReference type="PANTHER" id="PTHR30055:SF219">
    <property type="entry name" value="TRANSCRIPTIONAL REGULATORY PROTEIN"/>
    <property type="match status" value="1"/>
</dbReference>
<dbReference type="PROSITE" id="PS50977">
    <property type="entry name" value="HTH_TETR_2"/>
    <property type="match status" value="1"/>
</dbReference>
<dbReference type="Pfam" id="PF09209">
    <property type="entry name" value="CecR_C"/>
    <property type="match status" value="1"/>
</dbReference>
<dbReference type="Proteomes" id="UP000028252">
    <property type="component" value="Unassembled WGS sequence"/>
</dbReference>
<dbReference type="SUPFAM" id="SSF48498">
    <property type="entry name" value="Tetracyclin repressor-like, C-terminal domain"/>
    <property type="match status" value="1"/>
</dbReference>
<dbReference type="InterPro" id="IPR036271">
    <property type="entry name" value="Tet_transcr_reg_TetR-rel_C_sf"/>
</dbReference>
<keyword evidence="5" id="KW-1185">Reference proteome</keyword>
<dbReference type="PRINTS" id="PR00455">
    <property type="entry name" value="HTHTETR"/>
</dbReference>
<evidence type="ECO:0000259" key="3">
    <source>
        <dbReference type="PROSITE" id="PS50977"/>
    </source>
</evidence>